<dbReference type="SUPFAM" id="SSF52172">
    <property type="entry name" value="CheY-like"/>
    <property type="match status" value="1"/>
</dbReference>
<evidence type="ECO:0000259" key="4">
    <source>
        <dbReference type="PROSITE" id="PS50110"/>
    </source>
</evidence>
<dbReference type="InterPro" id="IPR011006">
    <property type="entry name" value="CheY-like_superfamily"/>
</dbReference>
<feature type="domain" description="Response regulatory" evidence="4">
    <location>
        <begin position="5"/>
        <end position="119"/>
    </location>
</feature>
<dbReference type="SMART" id="SM00448">
    <property type="entry name" value="REC"/>
    <property type="match status" value="1"/>
</dbReference>
<dbReference type="GO" id="GO:0000160">
    <property type="term" value="P:phosphorelay signal transduction system"/>
    <property type="evidence" value="ECO:0007669"/>
    <property type="project" value="InterPro"/>
</dbReference>
<accession>X0YHR6</accession>
<evidence type="ECO:0000256" key="1">
    <source>
        <dbReference type="ARBA" id="ARBA00022553"/>
    </source>
</evidence>
<sequence>MTSYSIYIVDDEAVARNGLTLALKKKNYDVAAFESAESALKAIDESPPDLVLLDIGLPGMSGVDALEIIKKHHPEVIIVMITAYEDVQTVVSSMKNGAYEYVVKPIQMDALLVILRNAFETIAMRKEIQALHEKYLKENLPCFIGESNAIQDVMELVAKVAQSPDTPVLIQGETG</sequence>
<keyword evidence="2" id="KW-0805">Transcription regulation</keyword>
<gene>
    <name evidence="5" type="ORF">S01H1_67158</name>
</gene>
<dbReference type="EMBL" id="BARS01044456">
    <property type="protein sequence ID" value="GAG36366.1"/>
    <property type="molecule type" value="Genomic_DNA"/>
</dbReference>
<evidence type="ECO:0000313" key="5">
    <source>
        <dbReference type="EMBL" id="GAG36366.1"/>
    </source>
</evidence>
<dbReference type="AlphaFoldDB" id="X0YHR6"/>
<keyword evidence="1" id="KW-0597">Phosphoprotein</keyword>
<reference evidence="5" key="1">
    <citation type="journal article" date="2014" name="Front. Microbiol.">
        <title>High frequency of phylogenetically diverse reductive dehalogenase-homologous genes in deep subseafloor sedimentary metagenomes.</title>
        <authorList>
            <person name="Kawai M."/>
            <person name="Futagami T."/>
            <person name="Toyoda A."/>
            <person name="Takaki Y."/>
            <person name="Nishi S."/>
            <person name="Hori S."/>
            <person name="Arai W."/>
            <person name="Tsubouchi T."/>
            <person name="Morono Y."/>
            <person name="Uchiyama I."/>
            <person name="Ito T."/>
            <person name="Fujiyama A."/>
            <person name="Inagaki F."/>
            <person name="Takami H."/>
        </authorList>
    </citation>
    <scope>NUCLEOTIDE SEQUENCE</scope>
    <source>
        <strain evidence="5">Expedition CK06-06</strain>
    </source>
</reference>
<dbReference type="Gene3D" id="3.40.50.2300">
    <property type="match status" value="1"/>
</dbReference>
<evidence type="ECO:0000256" key="2">
    <source>
        <dbReference type="ARBA" id="ARBA00023015"/>
    </source>
</evidence>
<dbReference type="PANTHER" id="PTHR32071:SF113">
    <property type="entry name" value="ALGINATE BIOSYNTHESIS TRANSCRIPTIONAL REGULATORY PROTEIN ALGB"/>
    <property type="match status" value="1"/>
</dbReference>
<organism evidence="5">
    <name type="scientific">marine sediment metagenome</name>
    <dbReference type="NCBI Taxonomy" id="412755"/>
    <lineage>
        <taxon>unclassified sequences</taxon>
        <taxon>metagenomes</taxon>
        <taxon>ecological metagenomes</taxon>
    </lineage>
</organism>
<name>X0YHR6_9ZZZZ</name>
<keyword evidence="3" id="KW-0804">Transcription</keyword>
<evidence type="ECO:0000256" key="3">
    <source>
        <dbReference type="ARBA" id="ARBA00023163"/>
    </source>
</evidence>
<feature type="non-terminal residue" evidence="5">
    <location>
        <position position="175"/>
    </location>
</feature>
<proteinExistence type="predicted"/>
<dbReference type="FunFam" id="3.40.50.2300:FF:000018">
    <property type="entry name" value="DNA-binding transcriptional regulator NtrC"/>
    <property type="match status" value="1"/>
</dbReference>
<dbReference type="Pfam" id="PF00072">
    <property type="entry name" value="Response_reg"/>
    <property type="match status" value="1"/>
</dbReference>
<protein>
    <recommendedName>
        <fullName evidence="4">Response regulatory domain-containing protein</fullName>
    </recommendedName>
</protein>
<dbReference type="PROSITE" id="PS50110">
    <property type="entry name" value="RESPONSE_REGULATORY"/>
    <property type="match status" value="1"/>
</dbReference>
<dbReference type="InterPro" id="IPR001789">
    <property type="entry name" value="Sig_transdc_resp-reg_receiver"/>
</dbReference>
<dbReference type="PANTHER" id="PTHR32071">
    <property type="entry name" value="TRANSCRIPTIONAL REGULATORY PROTEIN"/>
    <property type="match status" value="1"/>
</dbReference>
<comment type="caution">
    <text evidence="5">The sequence shown here is derived from an EMBL/GenBank/DDBJ whole genome shotgun (WGS) entry which is preliminary data.</text>
</comment>